<organism evidence="1 2">
    <name type="scientific">Flavonifractor plautii</name>
    <name type="common">Fusobacterium plautii</name>
    <dbReference type="NCBI Taxonomy" id="292800"/>
    <lineage>
        <taxon>Bacteria</taxon>
        <taxon>Bacillati</taxon>
        <taxon>Bacillota</taxon>
        <taxon>Clostridia</taxon>
        <taxon>Eubacteriales</taxon>
        <taxon>Oscillospiraceae</taxon>
        <taxon>Flavonifractor</taxon>
    </lineage>
</organism>
<gene>
    <name evidence="1" type="ORF">ERS852411_03109</name>
</gene>
<accession>A0A174MZ24</accession>
<evidence type="ECO:0000313" key="2">
    <source>
        <dbReference type="Proteomes" id="UP000095746"/>
    </source>
</evidence>
<dbReference type="EMBL" id="CYZT01000349">
    <property type="protein sequence ID" value="CUP41593.1"/>
    <property type="molecule type" value="Genomic_DNA"/>
</dbReference>
<name>A0A174MZ24_FLAPL</name>
<protein>
    <submittedName>
        <fullName evidence="1">Uncharacterized protein</fullName>
    </submittedName>
</protein>
<proteinExistence type="predicted"/>
<reference evidence="1 2" key="1">
    <citation type="submission" date="2015-09" db="EMBL/GenBank/DDBJ databases">
        <authorList>
            <consortium name="Pathogen Informatics"/>
        </authorList>
    </citation>
    <scope>NUCLEOTIDE SEQUENCE [LARGE SCALE GENOMIC DNA]</scope>
    <source>
        <strain evidence="1 2">2789STDY5608854</strain>
    </source>
</reference>
<evidence type="ECO:0000313" key="1">
    <source>
        <dbReference type="EMBL" id="CUP41593.1"/>
    </source>
</evidence>
<dbReference type="Proteomes" id="UP000095746">
    <property type="component" value="Unassembled WGS sequence"/>
</dbReference>
<dbReference type="AlphaFoldDB" id="A0A174MZ24"/>
<sequence>MLSMKSSTFCFSRSRKYSAMVRPVRATRIRAPGGSFIWPKTRAVFSMTPDSVISRQRSLPSRVRSPTPVKME</sequence>